<evidence type="ECO:0000256" key="9">
    <source>
        <dbReference type="HAMAP-Rule" id="MF_01924"/>
    </source>
</evidence>
<dbReference type="Gene3D" id="3.30.1380.10">
    <property type="match status" value="1"/>
</dbReference>
<evidence type="ECO:0000256" key="2">
    <source>
        <dbReference type="ARBA" id="ARBA00022670"/>
    </source>
</evidence>
<comment type="catalytic activity">
    <reaction evidence="1 9 10">
        <text>D-alanyl-D-alanine + H2O = 2 D-alanine</text>
        <dbReference type="Rhea" id="RHEA:20661"/>
        <dbReference type="ChEBI" id="CHEBI:15377"/>
        <dbReference type="ChEBI" id="CHEBI:57416"/>
        <dbReference type="ChEBI" id="CHEBI:57822"/>
        <dbReference type="EC" id="3.4.13.22"/>
    </reaction>
</comment>
<keyword evidence="7 9" id="KW-0482">Metalloprotease</keyword>
<dbReference type="CDD" id="cd14817">
    <property type="entry name" value="D-Ala-D-Ala_dipeptidase_VanX"/>
    <property type="match status" value="1"/>
</dbReference>
<keyword evidence="3 9" id="KW-0479">Metal-binding</keyword>
<feature type="binding site" evidence="9">
    <location>
        <position position="136"/>
    </location>
    <ligand>
        <name>Zn(2+)</name>
        <dbReference type="ChEBI" id="CHEBI:29105"/>
        <note>catalytic</note>
    </ligand>
</feature>
<sequence length="208" mass="23138">MNIQKDSSPCAKQPPAGYVRLADIAPGIVQDMRYAGVENFLGRPVPGYRAPCCWLRQEAAAALKAAHEEAAAEGLRLVVYDCYRPPAATAAFIAWSQDPADQKMKAEYYPQLDKKDLFELGYIARQSTHTTGLAVDLAFEGFDFGTPFDLFDDKSNTADPRVAGAARQNRDRLVALMTKYGFENLPHEWWHFTYKGVSDPVPVDFEVA</sequence>
<comment type="cofactor">
    <cofactor evidence="9">
        <name>Zn(2+)</name>
        <dbReference type="ChEBI" id="CHEBI:29105"/>
    </cofactor>
    <text evidence="9">Binds 1 zinc ion per subunit.</text>
</comment>
<evidence type="ECO:0000256" key="1">
    <source>
        <dbReference type="ARBA" id="ARBA00001362"/>
    </source>
</evidence>
<keyword evidence="2 9" id="KW-0645">Protease</keyword>
<dbReference type="SUPFAM" id="SSF55166">
    <property type="entry name" value="Hedgehog/DD-peptidase"/>
    <property type="match status" value="1"/>
</dbReference>
<feature type="active site" description="Proton donor/acceptor" evidence="9">
    <location>
        <position position="188"/>
    </location>
</feature>
<comment type="similarity">
    <text evidence="9 10">Belongs to the peptidase M15D family.</text>
</comment>
<evidence type="ECO:0000256" key="7">
    <source>
        <dbReference type="ARBA" id="ARBA00023049"/>
    </source>
</evidence>
<dbReference type="InterPro" id="IPR009045">
    <property type="entry name" value="Zn_M74/Hedgehog-like"/>
</dbReference>
<dbReference type="PANTHER" id="PTHR43126">
    <property type="entry name" value="D-ALANYL-D-ALANINE DIPEPTIDASE"/>
    <property type="match status" value="1"/>
</dbReference>
<evidence type="ECO:0000256" key="10">
    <source>
        <dbReference type="PIRNR" id="PIRNR026671"/>
    </source>
</evidence>
<dbReference type="PIRSF" id="PIRSF026671">
    <property type="entry name" value="AA_dipeptidase"/>
    <property type="match status" value="1"/>
</dbReference>
<proteinExistence type="inferred from homology"/>
<evidence type="ECO:0000256" key="8">
    <source>
        <dbReference type="ARBA" id="ARBA00023316"/>
    </source>
</evidence>
<name>A0A3D9YUS1_9HYPH</name>
<dbReference type="GO" id="GO:0008237">
    <property type="term" value="F:metallopeptidase activity"/>
    <property type="evidence" value="ECO:0007669"/>
    <property type="project" value="UniProtKB-KW"/>
</dbReference>
<dbReference type="OrthoDB" id="9801430at2"/>
<keyword evidence="5 9" id="KW-0862">Zinc</keyword>
<feature type="binding site" evidence="9">
    <location>
        <position position="191"/>
    </location>
    <ligand>
        <name>Zn(2+)</name>
        <dbReference type="ChEBI" id="CHEBI:29105"/>
        <note>catalytic</note>
    </ligand>
</feature>
<protein>
    <recommendedName>
        <fullName evidence="9 10">D-alanyl-D-alanine dipeptidase</fullName>
        <shortName evidence="9 10">D-Ala-D-Ala dipeptidase</shortName>
        <ecNumber evidence="9 10">3.4.13.22</ecNumber>
    </recommendedName>
</protein>
<feature type="binding site" evidence="9">
    <location>
        <position position="129"/>
    </location>
    <ligand>
        <name>Zn(2+)</name>
        <dbReference type="ChEBI" id="CHEBI:29105"/>
        <note>catalytic</note>
    </ligand>
</feature>
<evidence type="ECO:0000256" key="4">
    <source>
        <dbReference type="ARBA" id="ARBA00022801"/>
    </source>
</evidence>
<dbReference type="GO" id="GO:0071555">
    <property type="term" value="P:cell wall organization"/>
    <property type="evidence" value="ECO:0007669"/>
    <property type="project" value="UniProtKB-KW"/>
</dbReference>
<dbReference type="EC" id="3.4.13.22" evidence="9 10"/>
<reference evidence="11 12" key="1">
    <citation type="submission" date="2018-08" db="EMBL/GenBank/DDBJ databases">
        <title>Genomic Encyclopedia of Type Strains, Phase IV (KMG-IV): sequencing the most valuable type-strain genomes for metagenomic binning, comparative biology and taxonomic classification.</title>
        <authorList>
            <person name="Goeker M."/>
        </authorList>
    </citation>
    <scope>NUCLEOTIDE SEQUENCE [LARGE SCALE GENOMIC DNA]</scope>
    <source>
        <strain evidence="11 12">BW863</strain>
    </source>
</reference>
<dbReference type="GO" id="GO:0160237">
    <property type="term" value="F:D-Ala-D-Ala dipeptidase activity"/>
    <property type="evidence" value="ECO:0007669"/>
    <property type="project" value="UniProtKB-EC"/>
</dbReference>
<dbReference type="EMBL" id="QUMO01000003">
    <property type="protein sequence ID" value="REF86255.1"/>
    <property type="molecule type" value="Genomic_DNA"/>
</dbReference>
<dbReference type="GO" id="GO:0008270">
    <property type="term" value="F:zinc ion binding"/>
    <property type="evidence" value="ECO:0007669"/>
    <property type="project" value="UniProtKB-UniRule"/>
</dbReference>
<comment type="caution">
    <text evidence="11">The sequence shown here is derived from an EMBL/GenBank/DDBJ whole genome shotgun (WGS) entry which is preliminary data.</text>
</comment>
<keyword evidence="4 9" id="KW-0378">Hydrolase</keyword>
<feature type="site" description="Transition state stabilizer" evidence="9">
    <location>
        <position position="84"/>
    </location>
</feature>
<keyword evidence="12" id="KW-1185">Reference proteome</keyword>
<dbReference type="InterPro" id="IPR000755">
    <property type="entry name" value="A_A_dipeptidase"/>
</dbReference>
<evidence type="ECO:0000256" key="6">
    <source>
        <dbReference type="ARBA" id="ARBA00022997"/>
    </source>
</evidence>
<evidence type="ECO:0000256" key="5">
    <source>
        <dbReference type="ARBA" id="ARBA00022833"/>
    </source>
</evidence>
<evidence type="ECO:0000313" key="11">
    <source>
        <dbReference type="EMBL" id="REF86255.1"/>
    </source>
</evidence>
<keyword evidence="6 9" id="KW-0224">Dipeptidase</keyword>
<dbReference type="GO" id="GO:0006508">
    <property type="term" value="P:proteolysis"/>
    <property type="evidence" value="ECO:0007669"/>
    <property type="project" value="UniProtKB-KW"/>
</dbReference>
<dbReference type="PANTHER" id="PTHR43126:SF1">
    <property type="entry name" value="D-ALANYL-D-ALANINE DIPEPTIDASE"/>
    <property type="match status" value="1"/>
</dbReference>
<dbReference type="RefSeq" id="WP_115836813.1">
    <property type="nucleotide sequence ID" value="NZ_CP025086.1"/>
</dbReference>
<comment type="function">
    <text evidence="9 10">Catalyzes hydrolysis of the D-alanyl-D-alanine dipeptide.</text>
</comment>
<evidence type="ECO:0000256" key="3">
    <source>
        <dbReference type="ARBA" id="ARBA00022723"/>
    </source>
</evidence>
<gene>
    <name evidence="9" type="primary">ddpX</name>
    <name evidence="11" type="ORF">DES32_2304</name>
</gene>
<accession>A0A3D9YUS1</accession>
<dbReference type="AlphaFoldDB" id="A0A3D9YUS1"/>
<dbReference type="Proteomes" id="UP000256900">
    <property type="component" value="Unassembled WGS sequence"/>
</dbReference>
<keyword evidence="8 10" id="KW-0961">Cell wall biogenesis/degradation</keyword>
<dbReference type="HAMAP" id="MF_01924">
    <property type="entry name" value="A_A_dipeptidase"/>
    <property type="match status" value="1"/>
</dbReference>
<evidence type="ECO:0000313" key="12">
    <source>
        <dbReference type="Proteomes" id="UP000256900"/>
    </source>
</evidence>
<organism evidence="11 12">
    <name type="scientific">Methylovirgula ligni</name>
    <dbReference type="NCBI Taxonomy" id="569860"/>
    <lineage>
        <taxon>Bacteria</taxon>
        <taxon>Pseudomonadati</taxon>
        <taxon>Pseudomonadota</taxon>
        <taxon>Alphaproteobacteria</taxon>
        <taxon>Hyphomicrobiales</taxon>
        <taxon>Beijerinckiaceae</taxon>
        <taxon>Methylovirgula</taxon>
    </lineage>
</organism>
<dbReference type="Pfam" id="PF01427">
    <property type="entry name" value="Peptidase_M15"/>
    <property type="match status" value="1"/>
</dbReference>